<name>A0A3D8Y4E0_9BACT</name>
<keyword evidence="1" id="KW-1133">Transmembrane helix</keyword>
<dbReference type="Pfam" id="PF09990">
    <property type="entry name" value="DUF2231"/>
    <property type="match status" value="1"/>
</dbReference>
<feature type="domain" description="Cytochrome C Planctomycete-type" evidence="2">
    <location>
        <begin position="203"/>
        <end position="260"/>
    </location>
</feature>
<dbReference type="SUPFAM" id="SSF52047">
    <property type="entry name" value="RNI-like"/>
    <property type="match status" value="1"/>
</dbReference>
<organism evidence="4 5">
    <name type="scientific">Dyadobacter luteus</name>
    <dbReference type="NCBI Taxonomy" id="2259619"/>
    <lineage>
        <taxon>Bacteria</taxon>
        <taxon>Pseudomonadati</taxon>
        <taxon>Bacteroidota</taxon>
        <taxon>Cytophagia</taxon>
        <taxon>Cytophagales</taxon>
        <taxon>Spirosomataceae</taxon>
        <taxon>Dyadobacter</taxon>
    </lineage>
</organism>
<sequence>MYLKLKRFAGQLLFAANVFVVFLLFFEDLLVVPVWLQTVGRMHPLLLHFPIVILLIAMLLEFFRFKPENTSNTFYKSFLENMLLAGSLFAAATVVMGMFLSKEEGYGGDTLLWHKWTGAGIFFLASIIYLIRDQSWYKSTLAKMSAVAVVTGLTLTGHYGAELTHGDNFIFEPVLANRKKQSVNPDEALVYNDVIKPILEQKCTSCHNPEKVKGELILSDSESIKRGGKSGKLFASDQTGLFFQRIHLPETDKKHMPPKGKSQLTADELVLLSLWVKQQPDFNQKLTELKETDSLRVLATALLQPASSSDQYNFVAADADVIKGLNNDYRTITPVAVNSPALLVNIYNRSAFSPAQLDELEKVREQIVALNLNKMPVKDEHLKTIGKFVNLRRLDLNFTDITASGLKNLAQLQHLRNISIAGTKVGAKDLESVLPGLKALKSLTVWNTTLSAGDISTLKKKYPGVIFEDGFRDTGENPLKLNPPQIKNESVIFAGVLPLQLKHPIKGVELRYTLDGSEPDSVKSAIFKEGVSLTESAPVKVRAFKQGWHGSDVSTFDFFKSRYKPDSVRLLFPLNRVHQAEGANTFFDHKLGVIGANNPAWANNWGGVRDNDLGLFAQFDSPVSVSNVGLHYMIEEDTGIFPPEVIEIWGGTTPDNMKLLSKFKAGMPAKGDKPVLKTVQTTFKAEKITCMKIVARPLNTIPDWHRNKGKRALLLVDEIFVN</sequence>
<feature type="transmembrane region" description="Helical" evidence="1">
    <location>
        <begin position="113"/>
        <end position="131"/>
    </location>
</feature>
<keyword evidence="1" id="KW-0472">Membrane</keyword>
<dbReference type="InterPro" id="IPR026876">
    <property type="entry name" value="Fn3_assoc_repeat"/>
</dbReference>
<evidence type="ECO:0000256" key="1">
    <source>
        <dbReference type="SAM" id="Phobius"/>
    </source>
</evidence>
<dbReference type="OrthoDB" id="713772at2"/>
<keyword evidence="5" id="KW-1185">Reference proteome</keyword>
<dbReference type="InterPro" id="IPR019251">
    <property type="entry name" value="DUF2231_TM"/>
</dbReference>
<comment type="caution">
    <text evidence="4">The sequence shown here is derived from an EMBL/GenBank/DDBJ whole genome shotgun (WGS) entry which is preliminary data.</text>
</comment>
<protein>
    <submittedName>
        <fullName evidence="4">Cytochrome C</fullName>
    </submittedName>
</protein>
<dbReference type="RefSeq" id="WP_115833700.1">
    <property type="nucleotide sequence ID" value="NZ_QNUL01000031.1"/>
</dbReference>
<evidence type="ECO:0000259" key="3">
    <source>
        <dbReference type="Pfam" id="PF09990"/>
    </source>
</evidence>
<feature type="transmembrane region" description="Helical" evidence="1">
    <location>
        <begin position="42"/>
        <end position="63"/>
    </location>
</feature>
<gene>
    <name evidence="4" type="ORF">DSL64_25065</name>
</gene>
<evidence type="ECO:0000313" key="5">
    <source>
        <dbReference type="Proteomes" id="UP000256373"/>
    </source>
</evidence>
<dbReference type="InterPro" id="IPR032675">
    <property type="entry name" value="LRR_dom_sf"/>
</dbReference>
<keyword evidence="1" id="KW-0812">Transmembrane</keyword>
<dbReference type="Proteomes" id="UP000256373">
    <property type="component" value="Unassembled WGS sequence"/>
</dbReference>
<dbReference type="Gene3D" id="3.80.10.10">
    <property type="entry name" value="Ribonuclease Inhibitor"/>
    <property type="match status" value="1"/>
</dbReference>
<dbReference type="Pfam" id="PF13287">
    <property type="entry name" value="Fn3_assoc"/>
    <property type="match status" value="1"/>
</dbReference>
<evidence type="ECO:0000259" key="2">
    <source>
        <dbReference type="Pfam" id="PF07635"/>
    </source>
</evidence>
<evidence type="ECO:0000313" key="4">
    <source>
        <dbReference type="EMBL" id="REA57086.1"/>
    </source>
</evidence>
<dbReference type="AlphaFoldDB" id="A0A3D8Y4E0"/>
<feature type="transmembrane region" description="Helical" evidence="1">
    <location>
        <begin position="83"/>
        <end position="101"/>
    </location>
</feature>
<dbReference type="EMBL" id="QNUL01000031">
    <property type="protein sequence ID" value="REA57086.1"/>
    <property type="molecule type" value="Genomic_DNA"/>
</dbReference>
<feature type="domain" description="DUF2231" evidence="3">
    <location>
        <begin position="42"/>
        <end position="164"/>
    </location>
</feature>
<dbReference type="Pfam" id="PF07635">
    <property type="entry name" value="PSCyt1"/>
    <property type="match status" value="1"/>
</dbReference>
<dbReference type="InterPro" id="IPR011429">
    <property type="entry name" value="Cyt_c_Planctomycete-type"/>
</dbReference>
<proteinExistence type="predicted"/>
<reference evidence="4 5" key="1">
    <citation type="submission" date="2018-07" db="EMBL/GenBank/DDBJ databases">
        <title>Dyadobacter roseus sp. nov., isolated from rose rhizosphere soil.</title>
        <authorList>
            <person name="Chen L."/>
        </authorList>
    </citation>
    <scope>NUCLEOTIDE SEQUENCE [LARGE SCALE GENOMIC DNA]</scope>
    <source>
        <strain evidence="4 5">RS19</strain>
    </source>
</reference>
<feature type="transmembrane region" description="Helical" evidence="1">
    <location>
        <begin position="12"/>
        <end position="36"/>
    </location>
</feature>
<accession>A0A3D8Y4E0</accession>